<dbReference type="EMBL" id="KB300390">
    <property type="protein sequence ID" value="ELU06810.1"/>
    <property type="molecule type" value="Genomic_DNA"/>
</dbReference>
<evidence type="ECO:0000256" key="1">
    <source>
        <dbReference type="ARBA" id="ARBA00007495"/>
    </source>
</evidence>
<dbReference type="Proteomes" id="UP000014760">
    <property type="component" value="Unassembled WGS sequence"/>
</dbReference>
<dbReference type="InterPro" id="IPR001000">
    <property type="entry name" value="GH10_dom"/>
</dbReference>
<dbReference type="SUPFAM" id="SSF51445">
    <property type="entry name" value="(Trans)glycosidases"/>
    <property type="match status" value="1"/>
</dbReference>
<dbReference type="EMBL" id="AMQN01007308">
    <property type="status" value="NOT_ANNOTATED_CDS"/>
    <property type="molecule type" value="Genomic_DNA"/>
</dbReference>
<dbReference type="InterPro" id="IPR017853">
    <property type="entry name" value="GH"/>
</dbReference>
<proteinExistence type="inferred from homology"/>
<dbReference type="HOGENOM" id="CLU_008797_4_1_1"/>
<evidence type="ECO:0000256" key="4">
    <source>
        <dbReference type="ARBA" id="ARBA00023326"/>
    </source>
</evidence>
<dbReference type="GO" id="GO:0031176">
    <property type="term" value="F:endo-1,4-beta-xylanase activity"/>
    <property type="evidence" value="ECO:0007669"/>
    <property type="project" value="UniProtKB-ARBA"/>
</dbReference>
<dbReference type="Pfam" id="PF00331">
    <property type="entry name" value="Glyco_hydro_10"/>
    <property type="match status" value="2"/>
</dbReference>
<sequence>MLLGIFVFCLGVHVASVTGLNLNPDHFVSEDEVNIIQPTQSFEGNRLLKLMVNQPVETNAEYYFSCRLRLLSIPANLMWVRANLVVVMIPRHGSPKWIEFGRIGKLQPADGWVDIGGDFLTEQGTAKVNMQVSITDQGSVPLEISSMRMAKIRKNPKWKEEANSRIDFLRKGRISLSFTNPKEYPTEQIHFKLEQIASSFPVGSAIQGGRMNPNSRGNRKYQEFFTENFNCGVPENDVKWRMMERREVLQTHNRIFQIKHDCTLKGSVSFRNGDLALAALKSRNYVSRAHCLFWGRSKKIPSWLKNESPAAVKDALERRMDYIAEHYGNSEAGLPIWLTEFDVVLDDEEEQLELMEDVLRLAFSHPQVEGIVFWGFWDRAMWRRKSALASGSEFELTAAGRLFRNLFFDEWRTNEEFTVATTSDFTWATNAFHGKYKLSARLDDEVLWTKEFELGQCGNVFLEVEI</sequence>
<keyword evidence="4" id="KW-0624">Polysaccharide degradation</keyword>
<keyword evidence="5" id="KW-0732">Signal</keyword>
<feature type="domain" description="GH10" evidence="6">
    <location>
        <begin position="331"/>
        <end position="386"/>
    </location>
</feature>
<name>R7UKP9_CAPTE</name>
<keyword evidence="2" id="KW-0378">Hydrolase</keyword>
<dbReference type="STRING" id="283909.R7UKP9"/>
<feature type="domain" description="GH10" evidence="6">
    <location>
        <begin position="196"/>
        <end position="328"/>
    </location>
</feature>
<dbReference type="EnsemblMetazoa" id="CapteT194455">
    <property type="protein sequence ID" value="CapteP194455"/>
    <property type="gene ID" value="CapteG194455"/>
</dbReference>
<feature type="signal peptide" evidence="5">
    <location>
        <begin position="1"/>
        <end position="19"/>
    </location>
</feature>
<evidence type="ECO:0000256" key="2">
    <source>
        <dbReference type="ARBA" id="ARBA00022801"/>
    </source>
</evidence>
<protein>
    <recommendedName>
        <fullName evidence="6">GH10 domain-containing protein</fullName>
    </recommendedName>
</protein>
<dbReference type="Gene3D" id="3.20.20.80">
    <property type="entry name" value="Glycosidases"/>
    <property type="match status" value="2"/>
</dbReference>
<dbReference type="PANTHER" id="PTHR31490:SF1">
    <property type="entry name" value="ENDO-1,4-BETA-XYLANASE 1"/>
    <property type="match status" value="1"/>
</dbReference>
<evidence type="ECO:0000313" key="9">
    <source>
        <dbReference type="Proteomes" id="UP000014760"/>
    </source>
</evidence>
<comment type="similarity">
    <text evidence="1">Belongs to the glycosyl hydrolase 10 (cellulase F) family.</text>
</comment>
<keyword evidence="9" id="KW-1185">Reference proteome</keyword>
<dbReference type="EMBL" id="AMQN01007309">
    <property type="status" value="NOT_ANNOTATED_CDS"/>
    <property type="molecule type" value="Genomic_DNA"/>
</dbReference>
<organism evidence="7">
    <name type="scientific">Capitella teleta</name>
    <name type="common">Polychaete worm</name>
    <dbReference type="NCBI Taxonomy" id="283909"/>
    <lineage>
        <taxon>Eukaryota</taxon>
        <taxon>Metazoa</taxon>
        <taxon>Spiralia</taxon>
        <taxon>Lophotrochozoa</taxon>
        <taxon>Annelida</taxon>
        <taxon>Polychaeta</taxon>
        <taxon>Sedentaria</taxon>
        <taxon>Scolecida</taxon>
        <taxon>Capitellidae</taxon>
        <taxon>Capitella</taxon>
    </lineage>
</organism>
<evidence type="ECO:0000313" key="7">
    <source>
        <dbReference type="EMBL" id="ELU06810.1"/>
    </source>
</evidence>
<keyword evidence="3" id="KW-0119">Carbohydrate metabolism</keyword>
<dbReference type="InterPro" id="IPR044846">
    <property type="entry name" value="GH10"/>
</dbReference>
<reference evidence="9" key="1">
    <citation type="submission" date="2012-12" db="EMBL/GenBank/DDBJ databases">
        <authorList>
            <person name="Hellsten U."/>
            <person name="Grimwood J."/>
            <person name="Chapman J.A."/>
            <person name="Shapiro H."/>
            <person name="Aerts A."/>
            <person name="Otillar R.P."/>
            <person name="Terry A.Y."/>
            <person name="Boore J.L."/>
            <person name="Simakov O."/>
            <person name="Marletaz F."/>
            <person name="Cho S.-J."/>
            <person name="Edsinger-Gonzales E."/>
            <person name="Havlak P."/>
            <person name="Kuo D.-H."/>
            <person name="Larsson T."/>
            <person name="Lv J."/>
            <person name="Arendt D."/>
            <person name="Savage R."/>
            <person name="Osoegawa K."/>
            <person name="de Jong P."/>
            <person name="Lindberg D.R."/>
            <person name="Seaver E.C."/>
            <person name="Weisblat D.A."/>
            <person name="Putnam N.H."/>
            <person name="Grigoriev I.V."/>
            <person name="Rokhsar D.S."/>
        </authorList>
    </citation>
    <scope>NUCLEOTIDE SEQUENCE</scope>
    <source>
        <strain evidence="9">I ESC-2004</strain>
    </source>
</reference>
<evidence type="ECO:0000313" key="8">
    <source>
        <dbReference type="EnsemblMetazoa" id="CapteP194455"/>
    </source>
</evidence>
<reference evidence="8" key="3">
    <citation type="submission" date="2015-06" db="UniProtKB">
        <authorList>
            <consortium name="EnsemblMetazoa"/>
        </authorList>
    </citation>
    <scope>IDENTIFICATION</scope>
</reference>
<evidence type="ECO:0000256" key="3">
    <source>
        <dbReference type="ARBA" id="ARBA00023277"/>
    </source>
</evidence>
<evidence type="ECO:0000259" key="6">
    <source>
        <dbReference type="Pfam" id="PF00331"/>
    </source>
</evidence>
<gene>
    <name evidence="7" type="ORF">CAPTEDRAFT_194455</name>
</gene>
<feature type="chain" id="PRO_5008788122" description="GH10 domain-containing protein" evidence="5">
    <location>
        <begin position="20"/>
        <end position="466"/>
    </location>
</feature>
<reference evidence="7 9" key="2">
    <citation type="journal article" date="2013" name="Nature">
        <title>Insights into bilaterian evolution from three spiralian genomes.</title>
        <authorList>
            <person name="Simakov O."/>
            <person name="Marletaz F."/>
            <person name="Cho S.J."/>
            <person name="Edsinger-Gonzales E."/>
            <person name="Havlak P."/>
            <person name="Hellsten U."/>
            <person name="Kuo D.H."/>
            <person name="Larsson T."/>
            <person name="Lv J."/>
            <person name="Arendt D."/>
            <person name="Savage R."/>
            <person name="Osoegawa K."/>
            <person name="de Jong P."/>
            <person name="Grimwood J."/>
            <person name="Chapman J.A."/>
            <person name="Shapiro H."/>
            <person name="Aerts A."/>
            <person name="Otillar R.P."/>
            <person name="Terry A.Y."/>
            <person name="Boore J.L."/>
            <person name="Grigoriev I.V."/>
            <person name="Lindberg D.R."/>
            <person name="Seaver E.C."/>
            <person name="Weisblat D.A."/>
            <person name="Putnam N.H."/>
            <person name="Rokhsar D.S."/>
        </authorList>
    </citation>
    <scope>NUCLEOTIDE SEQUENCE</scope>
    <source>
        <strain evidence="7 9">I ESC-2004</strain>
    </source>
</reference>
<dbReference type="PANTHER" id="PTHR31490">
    <property type="entry name" value="GLYCOSYL HYDROLASE"/>
    <property type="match status" value="1"/>
</dbReference>
<evidence type="ECO:0000256" key="5">
    <source>
        <dbReference type="SAM" id="SignalP"/>
    </source>
</evidence>
<dbReference type="AlphaFoldDB" id="R7UKP9"/>
<dbReference type="GO" id="GO:0000272">
    <property type="term" value="P:polysaccharide catabolic process"/>
    <property type="evidence" value="ECO:0007669"/>
    <property type="project" value="UniProtKB-KW"/>
</dbReference>
<dbReference type="OrthoDB" id="3055998at2759"/>
<accession>R7UKP9</accession>